<comment type="caution">
    <text evidence="1">The sequence shown here is derived from an EMBL/GenBank/DDBJ whole genome shotgun (WGS) entry which is preliminary data.</text>
</comment>
<reference evidence="1" key="1">
    <citation type="submission" date="2023-07" db="EMBL/GenBank/DDBJ databases">
        <title>Sorghum-associated microbial communities from plants grown in Nebraska, USA.</title>
        <authorList>
            <person name="Schachtman D."/>
        </authorList>
    </citation>
    <scope>NUCLEOTIDE SEQUENCE</scope>
    <source>
        <strain evidence="1">BE56</strain>
    </source>
</reference>
<evidence type="ECO:0000313" key="2">
    <source>
        <dbReference type="Proteomes" id="UP001259587"/>
    </source>
</evidence>
<dbReference type="Proteomes" id="UP001259587">
    <property type="component" value="Unassembled WGS sequence"/>
</dbReference>
<protein>
    <submittedName>
        <fullName evidence="1">Uncharacterized protein</fullName>
    </submittedName>
</protein>
<keyword evidence="2" id="KW-1185">Reference proteome</keyword>
<name>A0ACC6K8A0_9PSED</name>
<accession>A0ACC6K8A0</accession>
<organism evidence="1 2">
    <name type="scientific">Pseudomonas hunanensis</name>
    <dbReference type="NCBI Taxonomy" id="1247546"/>
    <lineage>
        <taxon>Bacteria</taxon>
        <taxon>Pseudomonadati</taxon>
        <taxon>Pseudomonadota</taxon>
        <taxon>Gammaproteobacteria</taxon>
        <taxon>Pseudomonadales</taxon>
        <taxon>Pseudomonadaceae</taxon>
        <taxon>Pseudomonas</taxon>
    </lineage>
</organism>
<gene>
    <name evidence="1" type="ORF">J2W83_004269</name>
</gene>
<proteinExistence type="predicted"/>
<sequence length="508" mass="55837">MSAEDQSSETQVDGWDLHGWCGVVQMDLGQLRTALGKAHDSQIRRPLTFETVITPGAAWFVFHGQVGAPVLEFAGVGTDAFVSVRRVVSDAVHLMLGKEQGGQVREVRQVDVYPADASVSVESELHNCRGVYQPDGSVVLNWQAAPRYRFVRNEHDDALMASRFVQGLQSAGAPVGWLGKQQYISKMMTGARFRLYIEYRSLWAELWLYFAALGQPEGRSPTALPARAQPAGGQGTNIPGSVVAYFDLDKYTTEFGPRDLLDLPYVIYPYARLRPGAFQELPGRLYHMTYLPVLSAPQDLASPAQQRAFLDAGINPAMKSIQRGTSRFPLLLARLPTSNVTISSGSEGQALKVDELWYYQPPPALAPAAVYDADSKTVPTAALKSSVDTLVSVDTVSARHNVVWAKAAYLVYNAAPTHYLRMSRLGERLQLTLCYRDKRGDEQVVDPADIEWTVLAGNGSVSRDGIFTQGNAISGCTALLAVEPDDRRWYWAAMIVPSLAIDDLLELQ</sequence>
<evidence type="ECO:0000313" key="1">
    <source>
        <dbReference type="EMBL" id="MDR6714633.1"/>
    </source>
</evidence>
<dbReference type="EMBL" id="JAVDTH010000032">
    <property type="protein sequence ID" value="MDR6714633.1"/>
    <property type="molecule type" value="Genomic_DNA"/>
</dbReference>